<feature type="transmembrane region" description="Helical" evidence="2">
    <location>
        <begin position="200"/>
        <end position="222"/>
    </location>
</feature>
<feature type="transmembrane region" description="Helical" evidence="2">
    <location>
        <begin position="351"/>
        <end position="374"/>
    </location>
</feature>
<feature type="transmembrane region" description="Helical" evidence="2">
    <location>
        <begin position="234"/>
        <end position="261"/>
    </location>
</feature>
<sequence length="547" mass="59549">MAITETDTPGRPGALRRGRRKDTGETGTGRIGARADRVEVPVLACLFMALMAVPASAFFSLGGLALSPLRIFLILVTVPAILGFLSAHRLRNWDYLFFGAVCWYCFCNILSRGLGQGVEFSGIYFVQSIGTYCLVQISIRRVEQIDIVFRVGFLIVLFLLPFAAYESYTGHRVLTEFFTAIFGFEPRMQDDRRLGLLRAAASFAHPILFGVFCATIFSFVWYSASSMPVRLAKALIVGLATFFSVSSGSYLTLVLQILLIVGESQSRWVPNRAKLLFWALLTAYVFLEFAANSGPFGVLANYLTLNPGTAHYRIATWNHGIDDVMRHPIFGFEASNWTRPHWMAPSVDNQWLVMMMRGGLPTAGLLILSLILMLRTLMLEPDARVSPAFARLRRAALYAIVALCFAGATVAFFDKLEPLFAFFIGIAAVLARMDPATGRMPEAPTRRERRAGARPAKAPRPLRRAGLRVGAAGTGPQDAGTGDGADADETDAAEAGAEAPPKPKFRNLAREGLPPSAPGGPDLSAGDQPSGRRGGPASGARRPIRPR</sequence>
<feature type="transmembrane region" description="Helical" evidence="2">
    <location>
        <begin position="395"/>
        <end position="413"/>
    </location>
</feature>
<dbReference type="EMBL" id="BSYI01000034">
    <property type="protein sequence ID" value="GMG84356.1"/>
    <property type="molecule type" value="Genomic_DNA"/>
</dbReference>
<feature type="transmembrane region" description="Helical" evidence="2">
    <location>
        <begin position="93"/>
        <end position="111"/>
    </location>
</feature>
<dbReference type="Proteomes" id="UP001239909">
    <property type="component" value="Unassembled WGS sequence"/>
</dbReference>
<accession>A0ABQ6LPC5</accession>
<evidence type="ECO:0008006" key="5">
    <source>
        <dbReference type="Google" id="ProtNLM"/>
    </source>
</evidence>
<evidence type="ECO:0000313" key="4">
    <source>
        <dbReference type="Proteomes" id="UP001239909"/>
    </source>
</evidence>
<feature type="transmembrane region" description="Helical" evidence="2">
    <location>
        <begin position="273"/>
        <end position="291"/>
    </location>
</feature>
<dbReference type="InterPro" id="IPR051533">
    <property type="entry name" value="WaaL-like"/>
</dbReference>
<feature type="compositionally biased region" description="Low complexity" evidence="1">
    <location>
        <begin position="467"/>
        <end position="480"/>
    </location>
</feature>
<dbReference type="PANTHER" id="PTHR37422">
    <property type="entry name" value="TEICHURONIC ACID BIOSYNTHESIS PROTEIN TUAE"/>
    <property type="match status" value="1"/>
</dbReference>
<evidence type="ECO:0000256" key="2">
    <source>
        <dbReference type="SAM" id="Phobius"/>
    </source>
</evidence>
<feature type="transmembrane region" description="Helical" evidence="2">
    <location>
        <begin position="67"/>
        <end position="86"/>
    </location>
</feature>
<feature type="region of interest" description="Disordered" evidence="1">
    <location>
        <begin position="437"/>
        <end position="547"/>
    </location>
</feature>
<keyword evidence="2" id="KW-1133">Transmembrane helix</keyword>
<proteinExistence type="predicted"/>
<feature type="transmembrane region" description="Helical" evidence="2">
    <location>
        <begin position="40"/>
        <end position="61"/>
    </location>
</feature>
<protein>
    <recommendedName>
        <fullName evidence="5">O-antigen ligase</fullName>
    </recommendedName>
</protein>
<dbReference type="PANTHER" id="PTHR37422:SF13">
    <property type="entry name" value="LIPOPOLYSACCHARIDE BIOSYNTHESIS PROTEIN PA4999-RELATED"/>
    <property type="match status" value="1"/>
</dbReference>
<keyword evidence="2" id="KW-0812">Transmembrane</keyword>
<gene>
    <name evidence="3" type="ORF">LNKW23_35710</name>
</gene>
<dbReference type="RefSeq" id="WP_285673394.1">
    <property type="nucleotide sequence ID" value="NZ_BSYI01000034.1"/>
</dbReference>
<evidence type="ECO:0000256" key="1">
    <source>
        <dbReference type="SAM" id="MobiDB-lite"/>
    </source>
</evidence>
<evidence type="ECO:0000313" key="3">
    <source>
        <dbReference type="EMBL" id="GMG84356.1"/>
    </source>
</evidence>
<feature type="transmembrane region" description="Helical" evidence="2">
    <location>
        <begin position="147"/>
        <end position="165"/>
    </location>
</feature>
<reference evidence="3 4" key="1">
    <citation type="submission" date="2023-04" db="EMBL/GenBank/DDBJ databases">
        <title>Marinoamorphus aggregata gen. nov., sp. Nov., isolate from tissue of brittle star Ophioplocus japonicus.</title>
        <authorList>
            <person name="Kawano K."/>
            <person name="Sawayama S."/>
            <person name="Nakagawa S."/>
        </authorList>
    </citation>
    <scope>NUCLEOTIDE SEQUENCE [LARGE SCALE GENOMIC DNA]</scope>
    <source>
        <strain evidence="3 4">NKW23</strain>
    </source>
</reference>
<keyword evidence="4" id="KW-1185">Reference proteome</keyword>
<comment type="caution">
    <text evidence="3">The sequence shown here is derived from an EMBL/GenBank/DDBJ whole genome shotgun (WGS) entry which is preliminary data.</text>
</comment>
<feature type="region of interest" description="Disordered" evidence="1">
    <location>
        <begin position="1"/>
        <end position="30"/>
    </location>
</feature>
<keyword evidence="2" id="KW-0472">Membrane</keyword>
<organism evidence="3 4">
    <name type="scientific">Paralimibaculum aggregatum</name>
    <dbReference type="NCBI Taxonomy" id="3036245"/>
    <lineage>
        <taxon>Bacteria</taxon>
        <taxon>Pseudomonadati</taxon>
        <taxon>Pseudomonadota</taxon>
        <taxon>Alphaproteobacteria</taxon>
        <taxon>Rhodobacterales</taxon>
        <taxon>Paracoccaceae</taxon>
        <taxon>Paralimibaculum</taxon>
    </lineage>
</organism>
<name>A0ABQ6LPC5_9RHOB</name>